<protein>
    <submittedName>
        <fullName evidence="2">Uncharacterized protein</fullName>
    </submittedName>
</protein>
<accession>A0ABR1JI49</accession>
<comment type="caution">
    <text evidence="2">The sequence shown here is derived from an EMBL/GenBank/DDBJ whole genome shotgun (WGS) entry which is preliminary data.</text>
</comment>
<keyword evidence="3" id="KW-1185">Reference proteome</keyword>
<proteinExistence type="predicted"/>
<feature type="compositionally biased region" description="Low complexity" evidence="1">
    <location>
        <begin position="290"/>
        <end position="304"/>
    </location>
</feature>
<feature type="region of interest" description="Disordered" evidence="1">
    <location>
        <begin position="142"/>
        <end position="201"/>
    </location>
</feature>
<feature type="compositionally biased region" description="Low complexity" evidence="1">
    <location>
        <begin position="266"/>
        <end position="283"/>
    </location>
</feature>
<name>A0ABR1JI49_9AGAR</name>
<dbReference type="Proteomes" id="UP001498398">
    <property type="component" value="Unassembled WGS sequence"/>
</dbReference>
<feature type="compositionally biased region" description="Low complexity" evidence="1">
    <location>
        <begin position="455"/>
        <end position="472"/>
    </location>
</feature>
<feature type="region of interest" description="Disordered" evidence="1">
    <location>
        <begin position="403"/>
        <end position="472"/>
    </location>
</feature>
<feature type="compositionally biased region" description="Low complexity" evidence="1">
    <location>
        <begin position="557"/>
        <end position="582"/>
    </location>
</feature>
<sequence length="636" mass="64657">MSSPTSDIPSPMASPKSSTSPMSGSTSPSRSPATSPFTSPSRSPNLKPTSPPKSSSPTTTTTPMPLIVQHTPPDLRHVTSIGGIADAKRESHAGSRRVSAHLQTGGRVGSKSPSSIPSSPTSVHSSSSAIFERDIEPLVSISPLIHPHHPSHSPSSPHQHQPSVATITPHSNPTSSSSVGSTHTHVSTVNPHRIPRAQMTAAIEQSVPSVLDSAAELLTSLQDTSGPEGDRIEVEAPVPFGNRSPFSMSGYSSPSSAVTGLGGFSPIGRGRGSRSPSPGPSAGVNTNKMGGSLLLSGGSSTSGSKPAPKISTSTLTSPTGTTSTSSSPNTALPQSTTSQGHGLAHAPPLERINSVSASSPMTPQTDSMVNATPTSAYFSLASESGNSRQTSRAVTPDVEDITMDFSQQRPAAESATAATSIPESPVATATISPSAPAAISPSPRLQPQSPPHPQAHPQLRQTSISSTASGSASTKRLSFLSYTDLLSSTPTSTLPLSSLTGAKGYSGEEPPHLLLNSLDAINHSAGSSSAGGSPPYSPLISPLVLGAPGTGAGVGGASPSKSPAMGAGASPGPASRAPSMRSGNRDRDSLIMLEDLVGGEWEREGLGRGLEERLERIERMEAQQQQQVGVLGVGRA</sequence>
<evidence type="ECO:0000256" key="1">
    <source>
        <dbReference type="SAM" id="MobiDB-lite"/>
    </source>
</evidence>
<feature type="compositionally biased region" description="Low complexity" evidence="1">
    <location>
        <begin position="244"/>
        <end position="256"/>
    </location>
</feature>
<feature type="compositionally biased region" description="Polar residues" evidence="1">
    <location>
        <begin position="353"/>
        <end position="374"/>
    </location>
</feature>
<evidence type="ECO:0000313" key="2">
    <source>
        <dbReference type="EMBL" id="KAK7458128.1"/>
    </source>
</evidence>
<feature type="region of interest" description="Disordered" evidence="1">
    <location>
        <begin position="218"/>
        <end position="374"/>
    </location>
</feature>
<feature type="compositionally biased region" description="Polar residues" evidence="1">
    <location>
        <begin position="328"/>
        <end position="340"/>
    </location>
</feature>
<feature type="compositionally biased region" description="Low complexity" evidence="1">
    <location>
        <begin position="9"/>
        <end position="63"/>
    </location>
</feature>
<feature type="compositionally biased region" description="Polar residues" evidence="1">
    <location>
        <begin position="379"/>
        <end position="393"/>
    </location>
</feature>
<feature type="region of interest" description="Disordered" evidence="1">
    <location>
        <begin position="1"/>
        <end position="129"/>
    </location>
</feature>
<organism evidence="2 3">
    <name type="scientific">Marasmiellus scandens</name>
    <dbReference type="NCBI Taxonomy" id="2682957"/>
    <lineage>
        <taxon>Eukaryota</taxon>
        <taxon>Fungi</taxon>
        <taxon>Dikarya</taxon>
        <taxon>Basidiomycota</taxon>
        <taxon>Agaricomycotina</taxon>
        <taxon>Agaricomycetes</taxon>
        <taxon>Agaricomycetidae</taxon>
        <taxon>Agaricales</taxon>
        <taxon>Marasmiineae</taxon>
        <taxon>Omphalotaceae</taxon>
        <taxon>Marasmiellus</taxon>
    </lineage>
</organism>
<evidence type="ECO:0000313" key="3">
    <source>
        <dbReference type="Proteomes" id="UP001498398"/>
    </source>
</evidence>
<reference evidence="2 3" key="1">
    <citation type="submission" date="2024-01" db="EMBL/GenBank/DDBJ databases">
        <title>A draft genome for the cacao thread blight pathogen Marasmiellus scandens.</title>
        <authorList>
            <person name="Baruah I.K."/>
            <person name="Leung J."/>
            <person name="Bukari Y."/>
            <person name="Amoako-Attah I."/>
            <person name="Meinhardt L.W."/>
            <person name="Bailey B.A."/>
            <person name="Cohen S.P."/>
        </authorList>
    </citation>
    <scope>NUCLEOTIDE SEQUENCE [LARGE SCALE GENOMIC DNA]</scope>
    <source>
        <strain evidence="2 3">GH-19</strain>
    </source>
</reference>
<feature type="region of interest" description="Disordered" evidence="1">
    <location>
        <begin position="552"/>
        <end position="590"/>
    </location>
</feature>
<dbReference type="EMBL" id="JBANRG010000018">
    <property type="protein sequence ID" value="KAK7458128.1"/>
    <property type="molecule type" value="Genomic_DNA"/>
</dbReference>
<feature type="compositionally biased region" description="Low complexity" evidence="1">
    <location>
        <begin position="311"/>
        <end position="327"/>
    </location>
</feature>
<gene>
    <name evidence="2" type="ORF">VKT23_010036</name>
</gene>
<feature type="compositionally biased region" description="Low complexity" evidence="1">
    <location>
        <begin position="110"/>
        <end position="128"/>
    </location>
</feature>
<feature type="compositionally biased region" description="Low complexity" evidence="1">
    <location>
        <begin position="152"/>
        <end position="190"/>
    </location>
</feature>
<feature type="region of interest" description="Disordered" evidence="1">
    <location>
        <begin position="379"/>
        <end position="398"/>
    </location>
</feature>
<feature type="compositionally biased region" description="Low complexity" evidence="1">
    <location>
        <begin position="424"/>
        <end position="447"/>
    </location>
</feature>